<name>A0A1Y1VTD1_9FUNG</name>
<dbReference type="InterPro" id="IPR021832">
    <property type="entry name" value="ANKRD13"/>
</dbReference>
<comment type="function">
    <text evidence="7">Acts as a molecular chaperone for G protein-coupled receptors, regulating their biogenesis and exit from the ER.</text>
</comment>
<organism evidence="10 11">
    <name type="scientific">Anaeromyces robustus</name>
    <dbReference type="NCBI Taxonomy" id="1754192"/>
    <lineage>
        <taxon>Eukaryota</taxon>
        <taxon>Fungi</taxon>
        <taxon>Fungi incertae sedis</taxon>
        <taxon>Chytridiomycota</taxon>
        <taxon>Chytridiomycota incertae sedis</taxon>
        <taxon>Neocallimastigomycetes</taxon>
        <taxon>Neocallimastigales</taxon>
        <taxon>Neocallimastigaceae</taxon>
        <taxon>Anaeromyces</taxon>
    </lineage>
</organism>
<feature type="region of interest" description="Disordered" evidence="8">
    <location>
        <begin position="319"/>
        <end position="358"/>
    </location>
</feature>
<comment type="caution">
    <text evidence="10">The sequence shown here is derived from an EMBL/GenBank/DDBJ whole genome shotgun (WGS) entry which is preliminary data.</text>
</comment>
<gene>
    <name evidence="10" type="ORF">BCR32DRAFT_273169</name>
</gene>
<keyword evidence="6" id="KW-0143">Chaperone</keyword>
<evidence type="ECO:0000313" key="10">
    <source>
        <dbReference type="EMBL" id="ORX64276.1"/>
    </source>
</evidence>
<evidence type="ECO:0000256" key="6">
    <source>
        <dbReference type="ARBA" id="ARBA00023186"/>
    </source>
</evidence>
<dbReference type="OrthoDB" id="2132912at2759"/>
<dbReference type="GO" id="GO:0005789">
    <property type="term" value="C:endoplasmic reticulum membrane"/>
    <property type="evidence" value="ECO:0007669"/>
    <property type="project" value="UniProtKB-SubCell"/>
</dbReference>
<feature type="compositionally biased region" description="Basic and acidic residues" evidence="8">
    <location>
        <begin position="344"/>
        <end position="358"/>
    </location>
</feature>
<comment type="subcellular location">
    <subcellularLocation>
        <location evidence="1">Endoplasmic reticulum membrane</location>
    </subcellularLocation>
</comment>
<sequence>MSDLNLKTYPLHRCIYRNDVKNLEKLLKEEKYRKIINEKDNHGNAPIHLALMLNRHHCLMVLLKCKESNPFILNNKGWSPINEASVLNDVDALELIYRKIWKVYEVKVDEKDGFYDQINKTAPNVYLKFKIKIKTSIPLLKRLNTTVYLTMLKNKKSMKHTITIGGVDMRGVPKIIKGNMSLLIKLDEKRGSRTIYAVNNEKKLYQELYPHVPDYYLAQSINSNIGATKLINVHPDFSNTVIKPKKGGILKNNYKGFSFESGKIYRAVAYKVKNVDLMIYNRIDEGIIGENESIIKVVDEREISKKSKKQESKFIIDCDDTKSINNTEPDSDPEPDYDSDSDSDCGKEEEYSKQERKNMITEDDAKLLNYFDKDKGKKKTKEEIEYTVTKDGKTKTFMYETTQESTLDWEEAYHEKYSKGVDLVYGVLGIKEYDNRKVKRYTPQEIENLNLHKITEEEYFNPASTKPLHMGRIMEVSEEKKTFKRKIRLWMAKDSSEFPVTLKDIEPLLRYFAITAVNPSLFYESEEEASKETSTAKLLDYNAFKFLTTALYDSFEEKNTFPLKIIIPLYPSVNLEIKTVDCSIDEKYVQDCEFEIPSDYSPGNVYFERIEK</sequence>
<evidence type="ECO:0000256" key="4">
    <source>
        <dbReference type="ARBA" id="ARBA00023043"/>
    </source>
</evidence>
<evidence type="ECO:0000256" key="2">
    <source>
        <dbReference type="ARBA" id="ARBA00022737"/>
    </source>
</evidence>
<dbReference type="InterPro" id="IPR002110">
    <property type="entry name" value="Ankyrin_rpt"/>
</dbReference>
<dbReference type="PANTHER" id="PTHR12447">
    <property type="entry name" value="ANKYRIN REPEAT DOMAIN-CONTAINING PROTEIN 13"/>
    <property type="match status" value="1"/>
</dbReference>
<dbReference type="Proteomes" id="UP000193944">
    <property type="component" value="Unassembled WGS sequence"/>
</dbReference>
<keyword evidence="2" id="KW-0677">Repeat</keyword>
<reference evidence="10 11" key="2">
    <citation type="submission" date="2016-08" db="EMBL/GenBank/DDBJ databases">
        <title>Pervasive Adenine N6-methylation of Active Genes in Fungi.</title>
        <authorList>
            <consortium name="DOE Joint Genome Institute"/>
            <person name="Mondo S.J."/>
            <person name="Dannebaum R.O."/>
            <person name="Kuo R.C."/>
            <person name="Labutti K."/>
            <person name="Haridas S."/>
            <person name="Kuo A."/>
            <person name="Salamov A."/>
            <person name="Ahrendt S.R."/>
            <person name="Lipzen A."/>
            <person name="Sullivan W."/>
            <person name="Andreopoulos W.B."/>
            <person name="Clum A."/>
            <person name="Lindquist E."/>
            <person name="Daum C."/>
            <person name="Ramamoorthy G.K."/>
            <person name="Gryganskyi A."/>
            <person name="Culley D."/>
            <person name="Magnuson J.K."/>
            <person name="James T.Y."/>
            <person name="O'Malley M.A."/>
            <person name="Stajich J.E."/>
            <person name="Spatafora J.W."/>
            <person name="Visel A."/>
            <person name="Grigoriev I.V."/>
        </authorList>
    </citation>
    <scope>NUCLEOTIDE SEQUENCE [LARGE SCALE GENOMIC DNA]</scope>
    <source>
        <strain evidence="10 11">S4</strain>
    </source>
</reference>
<dbReference type="AlphaFoldDB" id="A0A1Y1VTD1"/>
<evidence type="ECO:0000256" key="5">
    <source>
        <dbReference type="ARBA" id="ARBA00023136"/>
    </source>
</evidence>
<keyword evidence="5" id="KW-0472">Membrane</keyword>
<evidence type="ECO:0000259" key="9">
    <source>
        <dbReference type="Pfam" id="PF11904"/>
    </source>
</evidence>
<dbReference type="InterPro" id="IPR036770">
    <property type="entry name" value="Ankyrin_rpt-contain_sf"/>
</dbReference>
<feature type="compositionally biased region" description="Acidic residues" evidence="8">
    <location>
        <begin position="329"/>
        <end position="343"/>
    </location>
</feature>
<dbReference type="Gene3D" id="1.25.40.20">
    <property type="entry name" value="Ankyrin repeat-containing domain"/>
    <property type="match status" value="1"/>
</dbReference>
<proteinExistence type="predicted"/>
<dbReference type="SUPFAM" id="SSF48403">
    <property type="entry name" value="Ankyrin repeat"/>
    <property type="match status" value="1"/>
</dbReference>
<keyword evidence="11" id="KW-1185">Reference proteome</keyword>
<accession>A0A1Y1VTD1</accession>
<dbReference type="PANTHER" id="PTHR12447:SF25">
    <property type="entry name" value="ANKYRIN REPEAT DOMAIN-CONTAINING PROTEIN 13C"/>
    <property type="match status" value="1"/>
</dbReference>
<dbReference type="Pfam" id="PF11904">
    <property type="entry name" value="ANKRD13_C"/>
    <property type="match status" value="1"/>
</dbReference>
<evidence type="ECO:0000256" key="8">
    <source>
        <dbReference type="SAM" id="MobiDB-lite"/>
    </source>
</evidence>
<evidence type="ECO:0000256" key="1">
    <source>
        <dbReference type="ARBA" id="ARBA00004586"/>
    </source>
</evidence>
<evidence type="ECO:0000256" key="7">
    <source>
        <dbReference type="ARBA" id="ARBA00037107"/>
    </source>
</evidence>
<reference evidence="10 11" key="1">
    <citation type="submission" date="2016-08" db="EMBL/GenBank/DDBJ databases">
        <title>A Parts List for Fungal Cellulosomes Revealed by Comparative Genomics.</title>
        <authorList>
            <consortium name="DOE Joint Genome Institute"/>
            <person name="Haitjema C.H."/>
            <person name="Gilmore S.P."/>
            <person name="Henske J.K."/>
            <person name="Solomon K.V."/>
            <person name="De Groot R."/>
            <person name="Kuo A."/>
            <person name="Mondo S.J."/>
            <person name="Salamov A.A."/>
            <person name="Labutti K."/>
            <person name="Zhao Z."/>
            <person name="Chiniquy J."/>
            <person name="Barry K."/>
            <person name="Brewer H.M."/>
            <person name="Purvine S.O."/>
            <person name="Wright A.T."/>
            <person name="Boxma B."/>
            <person name="Van Alen T."/>
            <person name="Hackstein J.H."/>
            <person name="Baker S.E."/>
            <person name="Grigoriev I.V."/>
            <person name="O'Malley M.A."/>
        </authorList>
    </citation>
    <scope>NUCLEOTIDE SEQUENCE [LARGE SCALE GENOMIC DNA]</scope>
    <source>
        <strain evidence="10 11">S4</strain>
    </source>
</reference>
<keyword evidence="4" id="KW-0040">ANK repeat</keyword>
<dbReference type="InterPro" id="IPR055285">
    <property type="entry name" value="ANKRD13_C"/>
</dbReference>
<protein>
    <recommendedName>
        <fullName evidence="9">Ankyrin repeat domain-containing protein</fullName>
    </recommendedName>
</protein>
<evidence type="ECO:0000313" key="11">
    <source>
        <dbReference type="Proteomes" id="UP000193944"/>
    </source>
</evidence>
<dbReference type="EMBL" id="MCFG01000540">
    <property type="protein sequence ID" value="ORX64276.1"/>
    <property type="molecule type" value="Genomic_DNA"/>
</dbReference>
<evidence type="ECO:0000256" key="3">
    <source>
        <dbReference type="ARBA" id="ARBA00022824"/>
    </source>
</evidence>
<dbReference type="Pfam" id="PF12796">
    <property type="entry name" value="Ank_2"/>
    <property type="match status" value="1"/>
</dbReference>
<feature type="domain" description="Ankyrin repeat" evidence="9">
    <location>
        <begin position="173"/>
        <end position="514"/>
    </location>
</feature>
<keyword evidence="3" id="KW-0256">Endoplasmic reticulum</keyword>